<keyword evidence="5 10" id="KW-0223">Dioxygenase</keyword>
<keyword evidence="2" id="KW-0479">Metal-binding</keyword>
<evidence type="ECO:0000256" key="7">
    <source>
        <dbReference type="ARBA" id="ARBA00023004"/>
    </source>
</evidence>
<keyword evidence="8" id="KW-0234">DNA repair</keyword>
<feature type="domain" description="Fe2OG dioxygenase" evidence="9">
    <location>
        <begin position="101"/>
        <end position="199"/>
    </location>
</feature>
<evidence type="ECO:0000313" key="10">
    <source>
        <dbReference type="EMBL" id="ATP55183.1"/>
    </source>
</evidence>
<dbReference type="PANTHER" id="PTHR31212">
    <property type="entry name" value="ALPHA-KETOGLUTARATE-DEPENDENT DIOXYGENASE ALKB HOMOLOG 3"/>
    <property type="match status" value="1"/>
</dbReference>
<dbReference type="KEGG" id="pgs:CPT03_01230"/>
<evidence type="ECO:0000256" key="4">
    <source>
        <dbReference type="ARBA" id="ARBA00022842"/>
    </source>
</evidence>
<evidence type="ECO:0000256" key="3">
    <source>
        <dbReference type="ARBA" id="ARBA00022763"/>
    </source>
</evidence>
<gene>
    <name evidence="10" type="ORF">CPT03_01230</name>
</gene>
<dbReference type="InterPro" id="IPR037151">
    <property type="entry name" value="AlkB-like_sf"/>
</dbReference>
<dbReference type="RefSeq" id="WP_099437137.1">
    <property type="nucleotide sequence ID" value="NZ_CP024091.1"/>
</dbReference>
<dbReference type="GO" id="GO:0006307">
    <property type="term" value="P:DNA alkylation repair"/>
    <property type="evidence" value="ECO:0007669"/>
    <property type="project" value="InterPro"/>
</dbReference>
<dbReference type="GO" id="GO:0051213">
    <property type="term" value="F:dioxygenase activity"/>
    <property type="evidence" value="ECO:0007669"/>
    <property type="project" value="UniProtKB-KW"/>
</dbReference>
<dbReference type="EMBL" id="CP024091">
    <property type="protein sequence ID" value="ATP55183.1"/>
    <property type="molecule type" value="Genomic_DNA"/>
</dbReference>
<dbReference type="Gene3D" id="2.60.120.590">
    <property type="entry name" value="Alpha-ketoglutarate-dependent dioxygenase AlkB-like"/>
    <property type="match status" value="1"/>
</dbReference>
<keyword evidence="3" id="KW-0227">DNA damage</keyword>
<keyword evidence="7" id="KW-0408">Iron</keyword>
<dbReference type="AlphaFoldDB" id="A0A2D1U0P5"/>
<organism evidence="10 11">
    <name type="scientific">Pedobacter ginsengisoli</name>
    <dbReference type="NCBI Taxonomy" id="363852"/>
    <lineage>
        <taxon>Bacteria</taxon>
        <taxon>Pseudomonadati</taxon>
        <taxon>Bacteroidota</taxon>
        <taxon>Sphingobacteriia</taxon>
        <taxon>Sphingobacteriales</taxon>
        <taxon>Sphingobacteriaceae</taxon>
        <taxon>Pedobacter</taxon>
    </lineage>
</organism>
<dbReference type="Pfam" id="PF13532">
    <property type="entry name" value="2OG-FeII_Oxy_2"/>
    <property type="match status" value="1"/>
</dbReference>
<evidence type="ECO:0000256" key="1">
    <source>
        <dbReference type="ARBA" id="ARBA00001954"/>
    </source>
</evidence>
<dbReference type="SUPFAM" id="SSF51197">
    <property type="entry name" value="Clavaminate synthase-like"/>
    <property type="match status" value="1"/>
</dbReference>
<accession>A0A2D1U0P5</accession>
<evidence type="ECO:0000256" key="5">
    <source>
        <dbReference type="ARBA" id="ARBA00022964"/>
    </source>
</evidence>
<dbReference type="Proteomes" id="UP000223749">
    <property type="component" value="Chromosome"/>
</dbReference>
<dbReference type="GO" id="GO:0016705">
    <property type="term" value="F:oxidoreductase activity, acting on paired donors, with incorporation or reduction of molecular oxygen"/>
    <property type="evidence" value="ECO:0007669"/>
    <property type="project" value="UniProtKB-ARBA"/>
</dbReference>
<dbReference type="InterPro" id="IPR005123">
    <property type="entry name" value="Oxoglu/Fe-dep_dioxygenase_dom"/>
</dbReference>
<evidence type="ECO:0000259" key="9">
    <source>
        <dbReference type="PROSITE" id="PS51471"/>
    </source>
</evidence>
<keyword evidence="6" id="KW-0560">Oxidoreductase</keyword>
<evidence type="ECO:0000313" key="11">
    <source>
        <dbReference type="Proteomes" id="UP000223749"/>
    </source>
</evidence>
<dbReference type="GO" id="GO:0140097">
    <property type="term" value="F:catalytic activity, acting on DNA"/>
    <property type="evidence" value="ECO:0007669"/>
    <property type="project" value="UniProtKB-ARBA"/>
</dbReference>
<sequence>MEKIYGDHVNLLTIPGEAFFHPGFFMEDDSYMYLDRLTEEVEWKQEPIKIFGKTVLQPRFTAFYGNDDVSYTYSGITMNALPWTTTLQRIKESIETTFETKFNACLLNHYRDGKDYMGWHRDNERNLGKFPVIASVSFGASRIFQFRNYKDKLPIVSIELTHGSLLIMKGETQHYWEHRLPKTVVETQPRINLTFRMIKS</sequence>
<reference evidence="10 11" key="1">
    <citation type="submission" date="2017-10" db="EMBL/GenBank/DDBJ databases">
        <title>Whole genome of Pedobacter ginsengisoli T01R-27 isolated from tomato rhizosphere.</title>
        <authorList>
            <person name="Weon H.-Y."/>
            <person name="Lee S.A."/>
            <person name="Sang M.K."/>
            <person name="Song J."/>
        </authorList>
    </citation>
    <scope>NUCLEOTIDE SEQUENCE [LARGE SCALE GENOMIC DNA]</scope>
    <source>
        <strain evidence="10 11">T01R-27</strain>
    </source>
</reference>
<dbReference type="GO" id="GO:0046872">
    <property type="term" value="F:metal ion binding"/>
    <property type="evidence" value="ECO:0007669"/>
    <property type="project" value="UniProtKB-KW"/>
</dbReference>
<dbReference type="InterPro" id="IPR032854">
    <property type="entry name" value="ALKBH3"/>
</dbReference>
<protein>
    <submittedName>
        <fullName evidence="10">Alpha-ketoglutarate-dependent dioxygenase AlkB</fullName>
    </submittedName>
</protein>
<dbReference type="GO" id="GO:0016787">
    <property type="term" value="F:hydrolase activity"/>
    <property type="evidence" value="ECO:0007669"/>
    <property type="project" value="UniProtKB-ARBA"/>
</dbReference>
<keyword evidence="4" id="KW-0460">Magnesium</keyword>
<evidence type="ECO:0000256" key="6">
    <source>
        <dbReference type="ARBA" id="ARBA00023002"/>
    </source>
</evidence>
<name>A0A2D1U0P5_9SPHI</name>
<dbReference type="GO" id="GO:0032451">
    <property type="term" value="F:demethylase activity"/>
    <property type="evidence" value="ECO:0007669"/>
    <property type="project" value="UniProtKB-ARBA"/>
</dbReference>
<comment type="cofactor">
    <cofactor evidence="1">
        <name>Fe(2+)</name>
        <dbReference type="ChEBI" id="CHEBI:29033"/>
    </cofactor>
</comment>
<dbReference type="PANTHER" id="PTHR31212:SF4">
    <property type="entry name" value="ALPHA-KETOGLUTARATE-DEPENDENT DIOXYGENASE ALKB HOMOLOG 3"/>
    <property type="match status" value="1"/>
</dbReference>
<dbReference type="InterPro" id="IPR027450">
    <property type="entry name" value="AlkB-like"/>
</dbReference>
<dbReference type="PROSITE" id="PS51471">
    <property type="entry name" value="FE2OG_OXY"/>
    <property type="match status" value="1"/>
</dbReference>
<dbReference type="FunFam" id="2.60.120.590:FF:000004">
    <property type="entry name" value="DNA oxidative demethylase ALKBH2"/>
    <property type="match status" value="1"/>
</dbReference>
<proteinExistence type="predicted"/>
<dbReference type="OrthoDB" id="190276at2"/>
<evidence type="ECO:0000256" key="2">
    <source>
        <dbReference type="ARBA" id="ARBA00022723"/>
    </source>
</evidence>
<evidence type="ECO:0000256" key="8">
    <source>
        <dbReference type="ARBA" id="ARBA00023204"/>
    </source>
</evidence>
<keyword evidence="11" id="KW-1185">Reference proteome</keyword>